<dbReference type="SUPFAM" id="SSF53850">
    <property type="entry name" value="Periplasmic binding protein-like II"/>
    <property type="match status" value="1"/>
</dbReference>
<protein>
    <submittedName>
        <fullName evidence="6">Amino acid ABC transporter substrate-binding protein</fullName>
    </submittedName>
</protein>
<feature type="signal peptide" evidence="4">
    <location>
        <begin position="1"/>
        <end position="23"/>
    </location>
</feature>
<dbReference type="GO" id="GO:0005576">
    <property type="term" value="C:extracellular region"/>
    <property type="evidence" value="ECO:0007669"/>
    <property type="project" value="TreeGrafter"/>
</dbReference>
<dbReference type="EMBL" id="HE616899">
    <property type="protein sequence ID" value="CCF01245.1"/>
    <property type="molecule type" value="Genomic_DNA"/>
</dbReference>
<evidence type="ECO:0000256" key="3">
    <source>
        <dbReference type="ARBA" id="ARBA00022729"/>
    </source>
</evidence>
<gene>
    <name evidence="6" type="ordered locus">SFHH103_06787</name>
</gene>
<accession>G9AJL3</accession>
<evidence type="ECO:0000259" key="5">
    <source>
        <dbReference type="SMART" id="SM00062"/>
    </source>
</evidence>
<keyword evidence="6" id="KW-0614">Plasmid</keyword>
<comment type="similarity">
    <text evidence="1">Belongs to the bacterial solute-binding protein 3 family.</text>
</comment>
<evidence type="ECO:0000256" key="1">
    <source>
        <dbReference type="ARBA" id="ARBA00010333"/>
    </source>
</evidence>
<evidence type="ECO:0000256" key="4">
    <source>
        <dbReference type="SAM" id="SignalP"/>
    </source>
</evidence>
<dbReference type="CDD" id="cd13689">
    <property type="entry name" value="PBP2_BsGlnH"/>
    <property type="match status" value="1"/>
</dbReference>
<dbReference type="PATRIC" id="fig|380.5.peg.6329"/>
<dbReference type="Pfam" id="PF00497">
    <property type="entry name" value="SBP_bac_3"/>
    <property type="match status" value="1"/>
</dbReference>
<dbReference type="HOGENOM" id="CLU_019602_18_4_5"/>
<name>G9AJL3_SINF1</name>
<dbReference type="GO" id="GO:0030288">
    <property type="term" value="C:outer membrane-bounded periplasmic space"/>
    <property type="evidence" value="ECO:0007669"/>
    <property type="project" value="TreeGrafter"/>
</dbReference>
<evidence type="ECO:0000313" key="6">
    <source>
        <dbReference type="EMBL" id="CCF01245.1"/>
    </source>
</evidence>
<keyword evidence="2" id="KW-0813">Transport</keyword>
<dbReference type="RefSeq" id="WP_014332872.1">
    <property type="nucleotide sequence ID" value="NC_016815.1"/>
</dbReference>
<dbReference type="InterPro" id="IPR051455">
    <property type="entry name" value="Bact_solute-bind_prot3"/>
</dbReference>
<evidence type="ECO:0000256" key="2">
    <source>
        <dbReference type="ARBA" id="ARBA00022448"/>
    </source>
</evidence>
<keyword evidence="3 4" id="KW-0732">Signal</keyword>
<dbReference type="GO" id="GO:0006865">
    <property type="term" value="P:amino acid transport"/>
    <property type="evidence" value="ECO:0007669"/>
    <property type="project" value="TreeGrafter"/>
</dbReference>
<dbReference type="InterPro" id="IPR001638">
    <property type="entry name" value="Solute-binding_3/MltF_N"/>
</dbReference>
<proteinExistence type="inferred from homology"/>
<organism evidence="6 7">
    <name type="scientific">Sinorhizobium fredii (strain HH103)</name>
    <dbReference type="NCBI Taxonomy" id="1117943"/>
    <lineage>
        <taxon>Bacteria</taxon>
        <taxon>Pseudomonadati</taxon>
        <taxon>Pseudomonadota</taxon>
        <taxon>Alphaproteobacteria</taxon>
        <taxon>Hyphomicrobiales</taxon>
        <taxon>Rhizobiaceae</taxon>
        <taxon>Sinorhizobium/Ensifer group</taxon>
        <taxon>Sinorhizobium</taxon>
    </lineage>
</organism>
<evidence type="ECO:0000313" key="7">
    <source>
        <dbReference type="Proteomes" id="UP000007735"/>
    </source>
</evidence>
<dbReference type="PANTHER" id="PTHR30085:SF6">
    <property type="entry name" value="ABC TRANSPORTER GLUTAMINE-BINDING PROTEIN GLNH"/>
    <property type="match status" value="1"/>
</dbReference>
<sequence>MKLKSWTLGAALVATAIAGPAKADKLADITAAKVIRCGTFADVPPFAAPDPATREMAGFDVDLCNAIARELGVKAEIKPLSVEARVPEVKLGHVDIAVANLAYTLSRAEQIEFSHPYYLAKEMLIVKADDPGQKKADFAGVRLASTKGSTSELAIRKNESKPLTFQDTGSAYLAVQQGKARGLVANTMTTTKIVNESKTKGAEMRMIEEPMLFQPIGIGMKKDEPALTAKINEILVSLDTSGEINKIWEKWLGPNTEYKMTRTDKVVPITELKFEPIP</sequence>
<feature type="domain" description="Solute-binding protein family 3/N-terminal" evidence="5">
    <location>
        <begin position="34"/>
        <end position="255"/>
    </location>
</feature>
<dbReference type="PANTHER" id="PTHR30085">
    <property type="entry name" value="AMINO ACID ABC TRANSPORTER PERMEASE"/>
    <property type="match status" value="1"/>
</dbReference>
<dbReference type="AlphaFoldDB" id="G9AJL3"/>
<reference evidence="6 7" key="1">
    <citation type="journal article" date="2012" name="J. Bacteriol.">
        <title>Genome sequence of the soybean symbiont Sinorhizobium fredii HH103.</title>
        <authorList>
            <person name="Weidner S."/>
            <person name="Becker A."/>
            <person name="Bonilla I."/>
            <person name="Jaenicke S."/>
            <person name="Lloret J."/>
            <person name="Margaret I."/>
            <person name="Puhler A."/>
            <person name="Ruiz-Sainz J.E."/>
            <person name="Schneiker-Bekel S."/>
            <person name="Szczepanowski R."/>
            <person name="Vinardell J.M."/>
            <person name="Zehner S."/>
            <person name="Gottfert M."/>
        </authorList>
    </citation>
    <scope>NUCLEOTIDE SEQUENCE [LARGE SCALE GENOMIC DNA]</scope>
    <source>
        <strain evidence="6 7">HH103</strain>
        <plasmid evidence="7">pSfHH103e</plasmid>
    </source>
</reference>
<dbReference type="SMART" id="SM00062">
    <property type="entry name" value="PBPb"/>
    <property type="match status" value="1"/>
</dbReference>
<dbReference type="Gene3D" id="3.40.190.10">
    <property type="entry name" value="Periplasmic binding protein-like II"/>
    <property type="match status" value="2"/>
</dbReference>
<feature type="chain" id="PRO_5003519535" evidence="4">
    <location>
        <begin position="24"/>
        <end position="278"/>
    </location>
</feature>
<geneLocation type="plasmid" evidence="6 7">
    <name>pSfHH103e</name>
</geneLocation>
<dbReference type="Proteomes" id="UP000007735">
    <property type="component" value="Plasmid pSfHH103e"/>
</dbReference>
<dbReference type="KEGG" id="sfh:SFHH103_06787"/>